<evidence type="ECO:0000256" key="9">
    <source>
        <dbReference type="ARBA" id="ARBA00023186"/>
    </source>
</evidence>
<feature type="region of interest" description="Disordered" evidence="11">
    <location>
        <begin position="170"/>
        <end position="251"/>
    </location>
</feature>
<comment type="similarity">
    <text evidence="2">Belongs to the CYBC1 family.</text>
</comment>
<gene>
    <name evidence="14" type="primary">LOC109486927</name>
</gene>
<evidence type="ECO:0000313" key="13">
    <source>
        <dbReference type="Proteomes" id="UP000515135"/>
    </source>
</evidence>
<feature type="transmembrane region" description="Helical" evidence="12">
    <location>
        <begin position="21"/>
        <end position="40"/>
    </location>
</feature>
<protein>
    <recommendedName>
        <fullName evidence="10">Essential for reactive oxygen species protein</fullName>
    </recommendedName>
</protein>
<evidence type="ECO:0000256" key="4">
    <source>
        <dbReference type="ARBA" id="ARBA00022692"/>
    </source>
</evidence>
<keyword evidence="9" id="KW-0143">Chaperone</keyword>
<dbReference type="Proteomes" id="UP000515135">
    <property type="component" value="Unplaced"/>
</dbReference>
<dbReference type="GO" id="GO:0005789">
    <property type="term" value="C:endoplasmic reticulum membrane"/>
    <property type="evidence" value="ECO:0007669"/>
    <property type="project" value="UniProtKB-SubCell"/>
</dbReference>
<dbReference type="AlphaFoldDB" id="A0A6P4ZZ19"/>
<evidence type="ECO:0000256" key="2">
    <source>
        <dbReference type="ARBA" id="ARBA00009907"/>
    </source>
</evidence>
<dbReference type="PANTHER" id="PTHR31837">
    <property type="entry name" value="CYTOCHROME B-245 CHAPERONE 1"/>
    <property type="match status" value="1"/>
</dbReference>
<dbReference type="PANTHER" id="PTHR31837:SF3">
    <property type="entry name" value="CYTOCHROME B-245 CHAPERONE 1"/>
    <property type="match status" value="1"/>
</dbReference>
<evidence type="ECO:0000256" key="12">
    <source>
        <dbReference type="SAM" id="Phobius"/>
    </source>
</evidence>
<dbReference type="Pfam" id="PF15169">
    <property type="entry name" value="Cybc1_Eros"/>
    <property type="match status" value="1"/>
</dbReference>
<keyword evidence="4 12" id="KW-0812">Transmembrane</keyword>
<dbReference type="InterPro" id="IPR027846">
    <property type="entry name" value="Cybc1"/>
</dbReference>
<organism evidence="13 14">
    <name type="scientific">Branchiostoma belcheri</name>
    <name type="common">Amphioxus</name>
    <dbReference type="NCBI Taxonomy" id="7741"/>
    <lineage>
        <taxon>Eukaryota</taxon>
        <taxon>Metazoa</taxon>
        <taxon>Chordata</taxon>
        <taxon>Cephalochordata</taxon>
        <taxon>Leptocardii</taxon>
        <taxon>Amphioxiformes</taxon>
        <taxon>Branchiostomatidae</taxon>
        <taxon>Branchiostoma</taxon>
    </lineage>
</organism>
<evidence type="ECO:0000256" key="8">
    <source>
        <dbReference type="ARBA" id="ARBA00023136"/>
    </source>
</evidence>
<sequence>MVYMKIKKKTPLILFLKRSPGIRSWSLLVGFVAVGVGAAYFSGDHILWSLFYITACLVVGVSCMEDWEECIFDKMTGKVTVKKFSLMQAILRPKQEQREIVADIYNIVSVEVEQETFRYLGTGSHVVLSFQSGYSIPMTEAATLGDNRDHHRIAGEVRSFLNLDDTHRFSTLDSDSEQEDSSLPGDGAMTGEDEDDFANSSESDLGSDYEAESLTGEDTSATDLSDYEGGSQTDASSDSEEYVVRKPGHPV</sequence>
<evidence type="ECO:0000256" key="11">
    <source>
        <dbReference type="SAM" id="MobiDB-lite"/>
    </source>
</evidence>
<evidence type="ECO:0000313" key="14">
    <source>
        <dbReference type="RefSeq" id="XP_019646395.1"/>
    </source>
</evidence>
<evidence type="ECO:0000256" key="3">
    <source>
        <dbReference type="ARBA" id="ARBA00022588"/>
    </source>
</evidence>
<reference evidence="14" key="1">
    <citation type="submission" date="2025-08" db="UniProtKB">
        <authorList>
            <consortium name="RefSeq"/>
        </authorList>
    </citation>
    <scope>IDENTIFICATION</scope>
    <source>
        <tissue evidence="14">Gonad</tissue>
    </source>
</reference>
<evidence type="ECO:0000256" key="10">
    <source>
        <dbReference type="ARBA" id="ARBA00030424"/>
    </source>
</evidence>
<keyword evidence="7 12" id="KW-1133">Transmembrane helix</keyword>
<evidence type="ECO:0000256" key="1">
    <source>
        <dbReference type="ARBA" id="ARBA00004389"/>
    </source>
</evidence>
<keyword evidence="13" id="KW-1185">Reference proteome</keyword>
<accession>A0A6P4ZZ19</accession>
<evidence type="ECO:0000256" key="6">
    <source>
        <dbReference type="ARBA" id="ARBA00022859"/>
    </source>
</evidence>
<dbReference type="GO" id="GO:0045087">
    <property type="term" value="P:innate immune response"/>
    <property type="evidence" value="ECO:0007669"/>
    <property type="project" value="UniProtKB-KW"/>
</dbReference>
<dbReference type="RefSeq" id="XP_019646395.1">
    <property type="nucleotide sequence ID" value="XM_019790836.1"/>
</dbReference>
<name>A0A6P4ZZ19_BRABE</name>
<evidence type="ECO:0000256" key="7">
    <source>
        <dbReference type="ARBA" id="ARBA00022989"/>
    </source>
</evidence>
<proteinExistence type="inferred from homology"/>
<dbReference type="OrthoDB" id="10022724at2759"/>
<keyword evidence="8 12" id="KW-0472">Membrane</keyword>
<keyword evidence="5" id="KW-0256">Endoplasmic reticulum</keyword>
<comment type="subcellular location">
    <subcellularLocation>
        <location evidence="1">Endoplasmic reticulum membrane</location>
        <topology evidence="1">Single-pass membrane protein</topology>
    </subcellularLocation>
</comment>
<dbReference type="KEGG" id="bbel:109486927"/>
<keyword evidence="6" id="KW-0391">Immunity</keyword>
<evidence type="ECO:0000256" key="5">
    <source>
        <dbReference type="ARBA" id="ARBA00022824"/>
    </source>
</evidence>
<dbReference type="GeneID" id="109486927"/>
<keyword evidence="3" id="KW-0399">Innate immunity</keyword>